<reference evidence="3" key="1">
    <citation type="submission" date="2015-06" db="UniProtKB">
        <authorList>
            <consortium name="EnsemblPlants"/>
        </authorList>
    </citation>
    <scope>IDENTIFICATION</scope>
</reference>
<feature type="region of interest" description="Disordered" evidence="1">
    <location>
        <begin position="48"/>
        <end position="86"/>
    </location>
</feature>
<feature type="chain" id="PRO_5014584685" evidence="2">
    <location>
        <begin position="25"/>
        <end position="123"/>
    </location>
</feature>
<sequence>MARSAGRWAVAAVIVLLLLTTASSASAAAGVDSATSAPAKVWQLPPRFPTEPFPVPRPPSSSSWKAVKSSLPPRHRLPTEPPSEKRTNLLSFHSYSEPLQLTSTMLWIQDPKNYHIVISTAKN</sequence>
<dbReference type="AlphaFoldDB" id="M8CN55"/>
<evidence type="ECO:0000313" key="3">
    <source>
        <dbReference type="EnsemblPlants" id="EMT24951"/>
    </source>
</evidence>
<feature type="compositionally biased region" description="Low complexity" evidence="1">
    <location>
        <begin position="60"/>
        <end position="70"/>
    </location>
</feature>
<evidence type="ECO:0000256" key="1">
    <source>
        <dbReference type="SAM" id="MobiDB-lite"/>
    </source>
</evidence>
<organism evidence="3">
    <name type="scientific">Aegilops tauschii</name>
    <name type="common">Tausch's goatgrass</name>
    <name type="synonym">Aegilops squarrosa</name>
    <dbReference type="NCBI Taxonomy" id="37682"/>
    <lineage>
        <taxon>Eukaryota</taxon>
        <taxon>Viridiplantae</taxon>
        <taxon>Streptophyta</taxon>
        <taxon>Embryophyta</taxon>
        <taxon>Tracheophyta</taxon>
        <taxon>Spermatophyta</taxon>
        <taxon>Magnoliopsida</taxon>
        <taxon>Liliopsida</taxon>
        <taxon>Poales</taxon>
        <taxon>Poaceae</taxon>
        <taxon>BOP clade</taxon>
        <taxon>Pooideae</taxon>
        <taxon>Triticodae</taxon>
        <taxon>Triticeae</taxon>
        <taxon>Triticinae</taxon>
        <taxon>Aegilops</taxon>
    </lineage>
</organism>
<evidence type="ECO:0000256" key="2">
    <source>
        <dbReference type="SAM" id="SignalP"/>
    </source>
</evidence>
<name>M8CN55_AEGTA</name>
<keyword evidence="2" id="KW-0732">Signal</keyword>
<dbReference type="EnsemblPlants" id="EMT24951">
    <property type="protein sequence ID" value="EMT24951"/>
    <property type="gene ID" value="F775_29928"/>
</dbReference>
<feature type="signal peptide" evidence="2">
    <location>
        <begin position="1"/>
        <end position="24"/>
    </location>
</feature>
<feature type="compositionally biased region" description="Pro residues" evidence="1">
    <location>
        <begin position="48"/>
        <end position="59"/>
    </location>
</feature>
<accession>M8CN55</accession>
<proteinExistence type="predicted"/>
<protein>
    <submittedName>
        <fullName evidence="3">Uncharacterized protein</fullName>
    </submittedName>
</protein>